<reference evidence="1 2" key="1">
    <citation type="journal article" date="2023" name="IMA Fungus">
        <title>Comparative genomic study of the Penicillium genus elucidates a diverse pangenome and 15 lateral gene transfer events.</title>
        <authorList>
            <person name="Petersen C."/>
            <person name="Sorensen T."/>
            <person name="Nielsen M.R."/>
            <person name="Sondergaard T.E."/>
            <person name="Sorensen J.L."/>
            <person name="Fitzpatrick D.A."/>
            <person name="Frisvad J.C."/>
            <person name="Nielsen K.L."/>
        </authorList>
    </citation>
    <scope>NUCLEOTIDE SEQUENCE [LARGE SCALE GENOMIC DNA]</scope>
    <source>
        <strain evidence="1 2">IBT 3361</strain>
    </source>
</reference>
<keyword evidence="2" id="KW-1185">Reference proteome</keyword>
<evidence type="ECO:0000313" key="1">
    <source>
        <dbReference type="EMBL" id="KAJ5264956.1"/>
    </source>
</evidence>
<dbReference type="SMART" id="SM00248">
    <property type="entry name" value="ANK"/>
    <property type="match status" value="3"/>
</dbReference>
<dbReference type="InterPro" id="IPR002110">
    <property type="entry name" value="Ankyrin_rpt"/>
</dbReference>
<dbReference type="Gene3D" id="1.25.40.20">
    <property type="entry name" value="Ankyrin repeat-containing domain"/>
    <property type="match status" value="1"/>
</dbReference>
<dbReference type="InterPro" id="IPR036770">
    <property type="entry name" value="Ankyrin_rpt-contain_sf"/>
</dbReference>
<organism evidence="1 2">
    <name type="scientific">Penicillium chrysogenum</name>
    <name type="common">Penicillium notatum</name>
    <dbReference type="NCBI Taxonomy" id="5076"/>
    <lineage>
        <taxon>Eukaryota</taxon>
        <taxon>Fungi</taxon>
        <taxon>Dikarya</taxon>
        <taxon>Ascomycota</taxon>
        <taxon>Pezizomycotina</taxon>
        <taxon>Eurotiomycetes</taxon>
        <taxon>Eurotiomycetidae</taxon>
        <taxon>Eurotiales</taxon>
        <taxon>Aspergillaceae</taxon>
        <taxon>Penicillium</taxon>
        <taxon>Penicillium chrysogenum species complex</taxon>
    </lineage>
</organism>
<dbReference type="Proteomes" id="UP001220256">
    <property type="component" value="Unassembled WGS sequence"/>
</dbReference>
<accession>A0ABQ8WEU1</accession>
<dbReference type="SUPFAM" id="SSF48403">
    <property type="entry name" value="Ankyrin repeat"/>
    <property type="match status" value="1"/>
</dbReference>
<sequence>MDLPQAETLRDTNAIWAAAEQEYDIDTDGKTLLWFSVQHDQSGSCRLLVARGANIETRNFSILEVAVQRGHADIVALMCPHCKAGKELPSLESAIPLGIHDIADLLTRTGKFDYQCSQANGADLLMRDRFPERDCAAFQEWESFLFVRREGQLYLNRLFFDYALLLSTKVDHNAGLRLAKLLLKEPNPMADVNCRIKINGRFETPLTAAAEAGNLEMLAALIDGPTTNLSICGKYNWPALLHFLVSPQSTTTEKGRAFAQRLSIKTLDDDHFWFDTWETGLEVAFKNVLQFGNDTLMKQVIELVQGAAGISIVPLLIRANESSGLRWILNRPNMHASEVLPILWASLCDYFLSDPDSDALTLFIEVAEFLVECAFWDRSILVYLYARNFSFLKGIFYLLHETQATEETVEGLPQAFLDQCLLEEGADQGTFNAASRSAVHLGIRRDFAFENNLS</sequence>
<dbReference type="EMBL" id="JAPVEB010000004">
    <property type="protein sequence ID" value="KAJ5264956.1"/>
    <property type="molecule type" value="Genomic_DNA"/>
</dbReference>
<protein>
    <recommendedName>
        <fullName evidence="3">Ankyrin repeat protein</fullName>
    </recommendedName>
</protein>
<evidence type="ECO:0008006" key="3">
    <source>
        <dbReference type="Google" id="ProtNLM"/>
    </source>
</evidence>
<name>A0ABQ8WEU1_PENCH</name>
<evidence type="ECO:0000313" key="2">
    <source>
        <dbReference type="Proteomes" id="UP001220256"/>
    </source>
</evidence>
<comment type="caution">
    <text evidence="1">The sequence shown here is derived from an EMBL/GenBank/DDBJ whole genome shotgun (WGS) entry which is preliminary data.</text>
</comment>
<gene>
    <name evidence="1" type="ORF">N7505_007749</name>
</gene>
<proteinExistence type="predicted"/>